<dbReference type="InterPro" id="IPR011009">
    <property type="entry name" value="Kinase-like_dom_sf"/>
</dbReference>
<keyword evidence="14" id="KW-1185">Reference proteome</keyword>
<comment type="caution">
    <text evidence="13">The sequence shown here is derived from an EMBL/GenBank/DDBJ whole genome shotgun (WGS) entry which is preliminary data.</text>
</comment>
<dbReference type="PROSITE" id="PS50001">
    <property type="entry name" value="SH2"/>
    <property type="match status" value="1"/>
</dbReference>
<dbReference type="InterPro" id="IPR050198">
    <property type="entry name" value="Non-receptor_tyrosine_kinases"/>
</dbReference>
<feature type="compositionally biased region" description="Basic and acidic residues" evidence="10">
    <location>
        <begin position="34"/>
        <end position="44"/>
    </location>
</feature>
<keyword evidence="5 9" id="KW-0829">Tyrosine-protein kinase</keyword>
<comment type="similarity">
    <text evidence="9">Belongs to the protein kinase superfamily. Tyr protein kinase family.</text>
</comment>
<feature type="compositionally biased region" description="Polar residues" evidence="10">
    <location>
        <begin position="45"/>
        <end position="68"/>
    </location>
</feature>
<dbReference type="Gene3D" id="1.10.510.10">
    <property type="entry name" value="Transferase(Phosphotransferase) domain 1"/>
    <property type="match status" value="1"/>
</dbReference>
<dbReference type="PRINTS" id="PR00109">
    <property type="entry name" value="TYRKINASE"/>
</dbReference>
<dbReference type="InterPro" id="IPR000719">
    <property type="entry name" value="Prot_kinase_dom"/>
</dbReference>
<dbReference type="PROSITE" id="PS00109">
    <property type="entry name" value="PROTEIN_KINASE_TYR"/>
    <property type="match status" value="1"/>
</dbReference>
<dbReference type="GO" id="GO:0004715">
    <property type="term" value="F:non-membrane spanning protein tyrosine kinase activity"/>
    <property type="evidence" value="ECO:0007669"/>
    <property type="project" value="UniProtKB-EC"/>
</dbReference>
<dbReference type="OrthoDB" id="6417648at2759"/>
<evidence type="ECO:0000256" key="10">
    <source>
        <dbReference type="SAM" id="MobiDB-lite"/>
    </source>
</evidence>
<dbReference type="InterPro" id="IPR020635">
    <property type="entry name" value="Tyr_kinase_cat_dom"/>
</dbReference>
<dbReference type="EC" id="2.7.10.2" evidence="9"/>
<dbReference type="CDD" id="cd00173">
    <property type="entry name" value="SH2"/>
    <property type="match status" value="1"/>
</dbReference>
<keyword evidence="3 9" id="KW-0418">Kinase</keyword>
<dbReference type="GO" id="GO:0005524">
    <property type="term" value="F:ATP binding"/>
    <property type="evidence" value="ECO:0007669"/>
    <property type="project" value="UniProtKB-UniRule"/>
</dbReference>
<protein>
    <recommendedName>
        <fullName evidence="9">Tyrosine-protein kinase</fullName>
        <ecNumber evidence="9">2.7.10.2</ecNumber>
    </recommendedName>
</protein>
<keyword evidence="7" id="KW-0727">SH2 domain</keyword>
<dbReference type="SMART" id="SM00219">
    <property type="entry name" value="TyrKc"/>
    <property type="match status" value="1"/>
</dbReference>
<dbReference type="AlphaFoldDB" id="A0A9Q1BWF9"/>
<feature type="domain" description="Protein kinase" evidence="12">
    <location>
        <begin position="228"/>
        <end position="412"/>
    </location>
</feature>
<dbReference type="SUPFAM" id="SSF56112">
    <property type="entry name" value="Protein kinase-like (PK-like)"/>
    <property type="match status" value="1"/>
</dbReference>
<accession>A0A9Q1BWF9</accession>
<feature type="domain" description="SH2" evidence="11">
    <location>
        <begin position="98"/>
        <end position="198"/>
    </location>
</feature>
<dbReference type="PRINTS" id="PR00401">
    <property type="entry name" value="SH2DOMAIN"/>
</dbReference>
<dbReference type="PANTHER" id="PTHR24418">
    <property type="entry name" value="TYROSINE-PROTEIN KINASE"/>
    <property type="match status" value="1"/>
</dbReference>
<keyword evidence="2 8" id="KW-0547">Nucleotide-binding</keyword>
<evidence type="ECO:0000256" key="7">
    <source>
        <dbReference type="PROSITE-ProRule" id="PRU00191"/>
    </source>
</evidence>
<evidence type="ECO:0000313" key="13">
    <source>
        <dbReference type="EMBL" id="KAJ8033801.1"/>
    </source>
</evidence>
<dbReference type="Proteomes" id="UP001152320">
    <property type="component" value="Chromosome 11"/>
</dbReference>
<proteinExistence type="inferred from homology"/>
<evidence type="ECO:0000256" key="4">
    <source>
        <dbReference type="ARBA" id="ARBA00022840"/>
    </source>
</evidence>
<evidence type="ECO:0000256" key="3">
    <source>
        <dbReference type="ARBA" id="ARBA00022777"/>
    </source>
</evidence>
<evidence type="ECO:0000259" key="11">
    <source>
        <dbReference type="PROSITE" id="PS50001"/>
    </source>
</evidence>
<dbReference type="InterPro" id="IPR017441">
    <property type="entry name" value="Protein_kinase_ATP_BS"/>
</dbReference>
<organism evidence="13 14">
    <name type="scientific">Holothuria leucospilota</name>
    <name type="common">Black long sea cucumber</name>
    <name type="synonym">Mertensiothuria leucospilota</name>
    <dbReference type="NCBI Taxonomy" id="206669"/>
    <lineage>
        <taxon>Eukaryota</taxon>
        <taxon>Metazoa</taxon>
        <taxon>Echinodermata</taxon>
        <taxon>Eleutherozoa</taxon>
        <taxon>Echinozoa</taxon>
        <taxon>Holothuroidea</taxon>
        <taxon>Aspidochirotacea</taxon>
        <taxon>Aspidochirotida</taxon>
        <taxon>Holothuriidae</taxon>
        <taxon>Holothuria</taxon>
    </lineage>
</organism>
<evidence type="ECO:0000259" key="12">
    <source>
        <dbReference type="PROSITE" id="PS50011"/>
    </source>
</evidence>
<sequence>MGCCSSKDDSGSTGEYSSHGGVNSRPVSAIGTRNNREPSTRRSTDINTPQISLTGSRTSSLLNTNVRNGGQRDIQSRGRNLALRNTEQGSVPLTRESWYFGKIDIARCSKVLGDRSVPDGTFIVRESTSQNGKLCLSVKGRSPNGPAVFNVRLTESNDRFGDKKFRSSIDTKVFPSVHDVIRYYQEYGLNSNGYSMPVREGLQILNHHYYMEEDGEENRSIEIKSKDIELKKKIGKGNFGNVYKGVWKKADGERVHVAVKQLIRSDREELKNFEKEVNVLKMVYHDNIVTLLGICVENDEEPLIVTELLSKGDLSNFLRKNKKTPLEDLYYFAHKVASGMKFLASLSIIHRDLAARNVLLGEQHIVKIADFGLSRVLKEDEIYASTTVKLPVKWTAPEGLEYPYHFTTKSDV</sequence>
<evidence type="ECO:0000313" key="14">
    <source>
        <dbReference type="Proteomes" id="UP001152320"/>
    </source>
</evidence>
<comment type="catalytic activity">
    <reaction evidence="6 9">
        <text>L-tyrosyl-[protein] + ATP = O-phospho-L-tyrosyl-[protein] + ADP + H(+)</text>
        <dbReference type="Rhea" id="RHEA:10596"/>
        <dbReference type="Rhea" id="RHEA-COMP:10136"/>
        <dbReference type="Rhea" id="RHEA-COMP:20101"/>
        <dbReference type="ChEBI" id="CHEBI:15378"/>
        <dbReference type="ChEBI" id="CHEBI:30616"/>
        <dbReference type="ChEBI" id="CHEBI:46858"/>
        <dbReference type="ChEBI" id="CHEBI:61978"/>
        <dbReference type="ChEBI" id="CHEBI:456216"/>
        <dbReference type="EC" id="2.7.10.2"/>
    </reaction>
</comment>
<evidence type="ECO:0000256" key="9">
    <source>
        <dbReference type="RuleBase" id="RU362096"/>
    </source>
</evidence>
<evidence type="ECO:0000256" key="8">
    <source>
        <dbReference type="PROSITE-ProRule" id="PRU10141"/>
    </source>
</evidence>
<dbReference type="PROSITE" id="PS00107">
    <property type="entry name" value="PROTEIN_KINASE_ATP"/>
    <property type="match status" value="1"/>
</dbReference>
<evidence type="ECO:0000256" key="1">
    <source>
        <dbReference type="ARBA" id="ARBA00022679"/>
    </source>
</evidence>
<keyword evidence="4 8" id="KW-0067">ATP-binding</keyword>
<dbReference type="InterPro" id="IPR000980">
    <property type="entry name" value="SH2"/>
</dbReference>
<reference evidence="13" key="1">
    <citation type="submission" date="2021-10" db="EMBL/GenBank/DDBJ databases">
        <title>Tropical sea cucumber genome reveals ecological adaptation and Cuvierian tubules defense mechanism.</title>
        <authorList>
            <person name="Chen T."/>
        </authorList>
    </citation>
    <scope>NUCLEOTIDE SEQUENCE</scope>
    <source>
        <strain evidence="13">Nanhai2018</strain>
        <tissue evidence="13">Muscle</tissue>
    </source>
</reference>
<evidence type="ECO:0000256" key="5">
    <source>
        <dbReference type="ARBA" id="ARBA00023137"/>
    </source>
</evidence>
<evidence type="ECO:0000256" key="2">
    <source>
        <dbReference type="ARBA" id="ARBA00022741"/>
    </source>
</evidence>
<feature type="binding site" evidence="8">
    <location>
        <position position="260"/>
    </location>
    <ligand>
        <name>ATP</name>
        <dbReference type="ChEBI" id="CHEBI:30616"/>
    </ligand>
</feature>
<dbReference type="EMBL" id="JAIZAY010000011">
    <property type="protein sequence ID" value="KAJ8033801.1"/>
    <property type="molecule type" value="Genomic_DNA"/>
</dbReference>
<dbReference type="Gene3D" id="3.30.505.10">
    <property type="entry name" value="SH2 domain"/>
    <property type="match status" value="1"/>
</dbReference>
<gene>
    <name evidence="13" type="ORF">HOLleu_24163</name>
</gene>
<evidence type="ECO:0000256" key="6">
    <source>
        <dbReference type="ARBA" id="ARBA00051245"/>
    </source>
</evidence>
<feature type="region of interest" description="Disordered" evidence="10">
    <location>
        <begin position="1"/>
        <end position="75"/>
    </location>
</feature>
<dbReference type="Pfam" id="PF07714">
    <property type="entry name" value="PK_Tyr_Ser-Thr"/>
    <property type="match status" value="1"/>
</dbReference>
<dbReference type="PROSITE" id="PS50011">
    <property type="entry name" value="PROTEIN_KINASE_DOM"/>
    <property type="match status" value="1"/>
</dbReference>
<dbReference type="Pfam" id="PF00017">
    <property type="entry name" value="SH2"/>
    <property type="match status" value="1"/>
</dbReference>
<dbReference type="SUPFAM" id="SSF55550">
    <property type="entry name" value="SH2 domain"/>
    <property type="match status" value="1"/>
</dbReference>
<keyword evidence="1 9" id="KW-0808">Transferase</keyword>
<dbReference type="InterPro" id="IPR036860">
    <property type="entry name" value="SH2_dom_sf"/>
</dbReference>
<dbReference type="InterPro" id="IPR001245">
    <property type="entry name" value="Ser-Thr/Tyr_kinase_cat_dom"/>
</dbReference>
<dbReference type="InterPro" id="IPR008266">
    <property type="entry name" value="Tyr_kinase_AS"/>
</dbReference>
<dbReference type="SMART" id="SM00252">
    <property type="entry name" value="SH2"/>
    <property type="match status" value="1"/>
</dbReference>
<feature type="compositionally biased region" description="Basic and acidic residues" evidence="10">
    <location>
        <begin position="1"/>
        <end position="10"/>
    </location>
</feature>
<name>A0A9Q1BWF9_HOLLE</name>